<comment type="caution">
    <text evidence="2">The sequence shown here is derived from an EMBL/GenBank/DDBJ whole genome shotgun (WGS) entry which is preliminary data.</text>
</comment>
<keyword evidence="3" id="KW-1185">Reference proteome</keyword>
<feature type="region of interest" description="Disordered" evidence="1">
    <location>
        <begin position="68"/>
        <end position="99"/>
    </location>
</feature>
<protein>
    <submittedName>
        <fullName evidence="2">Uncharacterized protein</fullName>
    </submittedName>
</protein>
<dbReference type="Proteomes" id="UP001627284">
    <property type="component" value="Unassembled WGS sequence"/>
</dbReference>
<dbReference type="AlphaFoldDB" id="A0ABD2SWA8"/>
<feature type="non-terminal residue" evidence="2">
    <location>
        <position position="1"/>
    </location>
</feature>
<organism evidence="2 3">
    <name type="scientific">Solanum stoloniferum</name>
    <dbReference type="NCBI Taxonomy" id="62892"/>
    <lineage>
        <taxon>Eukaryota</taxon>
        <taxon>Viridiplantae</taxon>
        <taxon>Streptophyta</taxon>
        <taxon>Embryophyta</taxon>
        <taxon>Tracheophyta</taxon>
        <taxon>Spermatophyta</taxon>
        <taxon>Magnoliopsida</taxon>
        <taxon>eudicotyledons</taxon>
        <taxon>Gunneridae</taxon>
        <taxon>Pentapetalae</taxon>
        <taxon>asterids</taxon>
        <taxon>lamiids</taxon>
        <taxon>Solanales</taxon>
        <taxon>Solanaceae</taxon>
        <taxon>Solanoideae</taxon>
        <taxon>Solaneae</taxon>
        <taxon>Solanum</taxon>
    </lineage>
</organism>
<evidence type="ECO:0000313" key="2">
    <source>
        <dbReference type="EMBL" id="KAL3347957.1"/>
    </source>
</evidence>
<evidence type="ECO:0000256" key="1">
    <source>
        <dbReference type="SAM" id="MobiDB-lite"/>
    </source>
</evidence>
<gene>
    <name evidence="2" type="ORF">AABB24_021543</name>
</gene>
<dbReference type="EMBL" id="JBJKTR010000013">
    <property type="protein sequence ID" value="KAL3347957.1"/>
    <property type="molecule type" value="Genomic_DNA"/>
</dbReference>
<feature type="compositionally biased region" description="Pro residues" evidence="1">
    <location>
        <begin position="72"/>
        <end position="99"/>
    </location>
</feature>
<reference evidence="2 3" key="1">
    <citation type="submission" date="2024-05" db="EMBL/GenBank/DDBJ databases">
        <title>De novo assembly of an allotetraploid wild potato.</title>
        <authorList>
            <person name="Hosaka A.J."/>
        </authorList>
    </citation>
    <scope>NUCLEOTIDE SEQUENCE [LARGE SCALE GENOMIC DNA]</scope>
    <source>
        <tissue evidence="2">Young leaves</tissue>
    </source>
</reference>
<sequence>QLLFFFSKVEKIMYAPAPPNPSMSGPPFGFGFVRRYFSNMCLALSSCFYFLCCCWILEDGVGRSHWEVGPRDPYPGPPQGPLGPNPPLTFPGPPRPSYF</sequence>
<proteinExistence type="predicted"/>
<accession>A0ABD2SWA8</accession>
<name>A0ABD2SWA8_9SOLN</name>
<evidence type="ECO:0000313" key="3">
    <source>
        <dbReference type="Proteomes" id="UP001627284"/>
    </source>
</evidence>